<evidence type="ECO:0000313" key="4">
    <source>
        <dbReference type="Proteomes" id="UP001147747"/>
    </source>
</evidence>
<dbReference type="AlphaFoldDB" id="A0A9X0BC94"/>
<dbReference type="PANTHER" id="PTHR40618">
    <property type="entry name" value="B-ZIP TRANSCRIPTION FACTOR (EUROFUNG)-RELATED"/>
    <property type="match status" value="1"/>
</dbReference>
<gene>
    <name evidence="3" type="ORF">N7509_004269</name>
</gene>
<feature type="region of interest" description="Disordered" evidence="2">
    <location>
        <begin position="1"/>
        <end position="49"/>
    </location>
</feature>
<keyword evidence="4" id="KW-1185">Reference proteome</keyword>
<dbReference type="Proteomes" id="UP001147747">
    <property type="component" value="Unassembled WGS sequence"/>
</dbReference>
<dbReference type="PANTHER" id="PTHR40618:SF1">
    <property type="entry name" value="B-ZIP TRANSCRIPTION FACTOR (EUROFUNG)"/>
    <property type="match status" value="1"/>
</dbReference>
<evidence type="ECO:0008006" key="5">
    <source>
        <dbReference type="Google" id="ProtNLM"/>
    </source>
</evidence>
<name>A0A9X0BC94_9EURO</name>
<evidence type="ECO:0000256" key="1">
    <source>
        <dbReference type="SAM" id="Coils"/>
    </source>
</evidence>
<protein>
    <recommendedName>
        <fullName evidence="5">BZIP domain-containing protein</fullName>
    </recommendedName>
</protein>
<evidence type="ECO:0000256" key="2">
    <source>
        <dbReference type="SAM" id="MobiDB-lite"/>
    </source>
</evidence>
<feature type="coiled-coil region" evidence="1">
    <location>
        <begin position="68"/>
        <end position="95"/>
    </location>
</feature>
<dbReference type="GeneID" id="81367886"/>
<dbReference type="EMBL" id="JAPZBU010000005">
    <property type="protein sequence ID" value="KAJ5404398.1"/>
    <property type="molecule type" value="Genomic_DNA"/>
</dbReference>
<accession>A0A9X0BC94</accession>
<dbReference type="OrthoDB" id="545169at2759"/>
<comment type="caution">
    <text evidence="3">The sequence shown here is derived from an EMBL/GenBank/DDBJ whole genome shotgun (WGS) entry which is preliminary data.</text>
</comment>
<proteinExistence type="predicted"/>
<reference evidence="3" key="2">
    <citation type="journal article" date="2023" name="IMA Fungus">
        <title>Comparative genomic study of the Penicillium genus elucidates a diverse pangenome and 15 lateral gene transfer events.</title>
        <authorList>
            <person name="Petersen C."/>
            <person name="Sorensen T."/>
            <person name="Nielsen M.R."/>
            <person name="Sondergaard T.E."/>
            <person name="Sorensen J.L."/>
            <person name="Fitzpatrick D.A."/>
            <person name="Frisvad J.C."/>
            <person name="Nielsen K.L."/>
        </authorList>
    </citation>
    <scope>NUCLEOTIDE SEQUENCE</scope>
    <source>
        <strain evidence="3">IBT 29677</strain>
    </source>
</reference>
<evidence type="ECO:0000313" key="3">
    <source>
        <dbReference type="EMBL" id="KAJ5404398.1"/>
    </source>
</evidence>
<feature type="compositionally biased region" description="Polar residues" evidence="2">
    <location>
        <begin position="1"/>
        <end position="12"/>
    </location>
</feature>
<reference evidence="3" key="1">
    <citation type="submission" date="2022-12" db="EMBL/GenBank/DDBJ databases">
        <authorList>
            <person name="Petersen C."/>
        </authorList>
    </citation>
    <scope>NUCLEOTIDE SEQUENCE</scope>
    <source>
        <strain evidence="3">IBT 29677</strain>
    </source>
</reference>
<keyword evidence="1" id="KW-0175">Coiled coil</keyword>
<dbReference type="RefSeq" id="XP_056491640.1">
    <property type="nucleotide sequence ID" value="XM_056628906.1"/>
</dbReference>
<organism evidence="3 4">
    <name type="scientific">Penicillium cosmopolitanum</name>
    <dbReference type="NCBI Taxonomy" id="1131564"/>
    <lineage>
        <taxon>Eukaryota</taxon>
        <taxon>Fungi</taxon>
        <taxon>Dikarya</taxon>
        <taxon>Ascomycota</taxon>
        <taxon>Pezizomycotina</taxon>
        <taxon>Eurotiomycetes</taxon>
        <taxon>Eurotiomycetidae</taxon>
        <taxon>Eurotiales</taxon>
        <taxon>Aspergillaceae</taxon>
        <taxon>Penicillium</taxon>
    </lineage>
</organism>
<sequence length="390" mass="44723">MQNQGDLQQPCRTLTGGVKSFESNSQSHSDMKLRRSKRVGRPRLDDSGEAILSEDRRRQVRRAQHTYRQKKQAVFRDATARAEQLEARLRLTVKEVTGLSEVVREAQLHISHPDLFERLERLNEIVAGGDNSIHADSPDRSTLVGSDSQVQRLNTQDHYPSQCILHPPLPGKNYTYAFREARFARRLQRYSLEYAYRLFTEARTDPREIYRVFRLVPCVQDRTKTQPRFLQLLKGGCMDSLEIPSLPFYNIGGAGAHFPDLDENGNAMYPPNSRTPRRVLGIFPQYNLTSTGADESLETYGLGGDWFDSRDVEGYLRRHGVDVDSGLFPMAYLSDVAERSANDRPYILDMEGFFARECSIIRDGSHAYRFRSPRWTHYTRSRPGVQKDGS</sequence>